<gene>
    <name evidence="4" type="ORF">AWRI4620_LOCUS6250</name>
</gene>
<dbReference type="InterPro" id="IPR001223">
    <property type="entry name" value="Glyco_hydro18_cat"/>
</dbReference>
<evidence type="ECO:0000259" key="3">
    <source>
        <dbReference type="PROSITE" id="PS51910"/>
    </source>
</evidence>
<dbReference type="Gene3D" id="3.20.20.80">
    <property type="entry name" value="Glycosidases"/>
    <property type="match status" value="1"/>
</dbReference>
<accession>A0A9N8PVB7</accession>
<evidence type="ECO:0000313" key="4">
    <source>
        <dbReference type="EMBL" id="CAD0111995.1"/>
    </source>
</evidence>
<evidence type="ECO:0000256" key="2">
    <source>
        <dbReference type="SAM" id="SignalP"/>
    </source>
</evidence>
<dbReference type="SMART" id="SM00636">
    <property type="entry name" value="Glyco_18"/>
    <property type="match status" value="1"/>
</dbReference>
<dbReference type="PANTHER" id="PTHR11177:SF378">
    <property type="entry name" value="CHITINASE"/>
    <property type="match status" value="1"/>
</dbReference>
<reference evidence="4" key="1">
    <citation type="submission" date="2020-06" db="EMBL/GenBank/DDBJ databases">
        <authorList>
            <person name="Onetto C."/>
        </authorList>
    </citation>
    <scope>NUCLEOTIDE SEQUENCE</scope>
</reference>
<dbReference type="AlphaFoldDB" id="A0A9N8PVB7"/>
<keyword evidence="2" id="KW-0732">Signal</keyword>
<dbReference type="InterPro" id="IPR011583">
    <property type="entry name" value="Chitinase_II/V-like_cat"/>
</dbReference>
<protein>
    <recommendedName>
        <fullName evidence="1">chitinase</fullName>
        <ecNumber evidence="1">3.2.1.14</ecNumber>
    </recommendedName>
</protein>
<dbReference type="FunFam" id="3.20.20.80:FF:000159">
    <property type="entry name" value="Class V chitinase, putative"/>
    <property type="match status" value="1"/>
</dbReference>
<dbReference type="PANTHER" id="PTHR11177">
    <property type="entry name" value="CHITINASE"/>
    <property type="match status" value="1"/>
</dbReference>
<dbReference type="GO" id="GO:0008061">
    <property type="term" value="F:chitin binding"/>
    <property type="evidence" value="ECO:0007669"/>
    <property type="project" value="InterPro"/>
</dbReference>
<dbReference type="EC" id="3.2.1.14" evidence="1"/>
<dbReference type="PROSITE" id="PS51910">
    <property type="entry name" value="GH18_2"/>
    <property type="match status" value="1"/>
</dbReference>
<organism evidence="4 5">
    <name type="scientific">Aureobasidium uvarum</name>
    <dbReference type="NCBI Taxonomy" id="2773716"/>
    <lineage>
        <taxon>Eukaryota</taxon>
        <taxon>Fungi</taxon>
        <taxon>Dikarya</taxon>
        <taxon>Ascomycota</taxon>
        <taxon>Pezizomycotina</taxon>
        <taxon>Dothideomycetes</taxon>
        <taxon>Dothideomycetidae</taxon>
        <taxon>Dothideales</taxon>
        <taxon>Saccotheciaceae</taxon>
        <taxon>Aureobasidium</taxon>
    </lineage>
</organism>
<feature type="non-terminal residue" evidence="4">
    <location>
        <position position="391"/>
    </location>
</feature>
<dbReference type="GO" id="GO:0006032">
    <property type="term" value="P:chitin catabolic process"/>
    <property type="evidence" value="ECO:0007669"/>
    <property type="project" value="TreeGrafter"/>
</dbReference>
<dbReference type="GO" id="GO:0005975">
    <property type="term" value="P:carbohydrate metabolic process"/>
    <property type="evidence" value="ECO:0007669"/>
    <property type="project" value="InterPro"/>
</dbReference>
<name>A0A9N8PVB7_9PEZI</name>
<feature type="signal peptide" evidence="2">
    <location>
        <begin position="1"/>
        <end position="20"/>
    </location>
</feature>
<dbReference type="InterPro" id="IPR017853">
    <property type="entry name" value="GH"/>
</dbReference>
<dbReference type="EMBL" id="CAINUL010000014">
    <property type="protein sequence ID" value="CAD0111995.1"/>
    <property type="molecule type" value="Genomic_DNA"/>
</dbReference>
<dbReference type="SUPFAM" id="SSF51445">
    <property type="entry name" value="(Trans)glycosidases"/>
    <property type="match status" value="1"/>
</dbReference>
<feature type="domain" description="GH18" evidence="3">
    <location>
        <begin position="21"/>
        <end position="376"/>
    </location>
</feature>
<feature type="chain" id="PRO_5040412074" description="chitinase" evidence="2">
    <location>
        <begin position="21"/>
        <end position="391"/>
    </location>
</feature>
<dbReference type="GO" id="GO:0008843">
    <property type="term" value="F:endochitinase activity"/>
    <property type="evidence" value="ECO:0007669"/>
    <property type="project" value="UniProtKB-EC"/>
</dbReference>
<proteinExistence type="predicted"/>
<dbReference type="InterPro" id="IPR050314">
    <property type="entry name" value="Glycosyl_Hydrlase_18"/>
</dbReference>
<keyword evidence="5" id="KW-1185">Reference proteome</keyword>
<sequence length="391" mass="43577">LKMRTPLLALFALMACVCRASRYVLYLTGQHPVFPADVHLADVTHVVLAFVKSSNFIGKSPSSWDPFTSVESVRAKFPKNKDVSVMIAIGGWGDTNGFSAAAASQMGRNAFAANVKAMLDSTQADGVDIDWEYPGGNGEDYKQIPNSQKSWEVEAYPKLLAEIRAAIGPDKIMSAAVPGKPIDIQVAFTKDTLASATEHLDFLNIMTYDLFNRRDNVTMHHTGINNSMVAVDTYLMNGVPPEKANLGFAFYVKWYRTDGDCSHEPVGCKTALMEDPKTGKDLGQSGSFSWHDKVPKELEKSFHTALNKRDWDDDGNYYWDAEENIFWSWETPASMAEKFPIIVKHRKLGGVFAWGLGEDADAFLHLKTLNALYRKYLKLKPKSAKSERDEL</sequence>
<dbReference type="Proteomes" id="UP000745764">
    <property type="component" value="Unassembled WGS sequence"/>
</dbReference>
<evidence type="ECO:0000313" key="5">
    <source>
        <dbReference type="Proteomes" id="UP000745764"/>
    </source>
</evidence>
<dbReference type="Pfam" id="PF00704">
    <property type="entry name" value="Glyco_hydro_18"/>
    <property type="match status" value="1"/>
</dbReference>
<evidence type="ECO:0000256" key="1">
    <source>
        <dbReference type="ARBA" id="ARBA00012729"/>
    </source>
</evidence>
<dbReference type="GO" id="GO:0005576">
    <property type="term" value="C:extracellular region"/>
    <property type="evidence" value="ECO:0007669"/>
    <property type="project" value="TreeGrafter"/>
</dbReference>
<comment type="caution">
    <text evidence="4">The sequence shown here is derived from an EMBL/GenBank/DDBJ whole genome shotgun (WGS) entry which is preliminary data.</text>
</comment>
<dbReference type="OrthoDB" id="73875at2759"/>